<dbReference type="RefSeq" id="WP_379829599.1">
    <property type="nucleotide sequence ID" value="NZ_JBHUHU010000001.1"/>
</dbReference>
<proteinExistence type="predicted"/>
<reference evidence="3" key="1">
    <citation type="journal article" date="2019" name="Int. J. Syst. Evol. Microbiol.">
        <title>The Global Catalogue of Microorganisms (GCM) 10K type strain sequencing project: providing services to taxonomists for standard genome sequencing and annotation.</title>
        <authorList>
            <consortium name="The Broad Institute Genomics Platform"/>
            <consortium name="The Broad Institute Genome Sequencing Center for Infectious Disease"/>
            <person name="Wu L."/>
            <person name="Ma J."/>
        </authorList>
    </citation>
    <scope>NUCLEOTIDE SEQUENCE [LARGE SCALE GENOMIC DNA]</scope>
    <source>
        <strain evidence="3">JCM 3389</strain>
    </source>
</reference>
<sequence>MKKFLDRHNFCFEFIEGNRIPMFYQQEQNTSIATHSTKNGIIPMVDFIPDYISSHVLIPKKEFGYYEKSYRVGVAMDLKKNSTSNDYLSEVLSTNSFKYLRRSINRLNRDGEIQLVPYYGFIDAETYHSLFKQLQLFIKSRFNQKKERHAALGRWKFYEDTLYDLILQKKASLFVLYDGEKPISISLNYHYDERVLDLAINSYDISYQKYSLGRQMIVRQLEWAYDNNYELIDLRWGAFSYKVDFSNTKSKYRTHVFYTRKNIPLQIMAWCTSLGFYCKYYLYNDFLATRAIPKIKALLRYKPDC</sequence>
<dbReference type="Gene3D" id="3.40.630.30">
    <property type="match status" value="1"/>
</dbReference>
<name>A0ABW4XTX7_9FLAO</name>
<dbReference type="SUPFAM" id="SSF55729">
    <property type="entry name" value="Acyl-CoA N-acyltransferases (Nat)"/>
    <property type="match status" value="1"/>
</dbReference>
<protein>
    <submittedName>
        <fullName evidence="2">GNAT family N-acetyltransferase</fullName>
    </submittedName>
</protein>
<dbReference type="InterPro" id="IPR016181">
    <property type="entry name" value="Acyl_CoA_acyltransferase"/>
</dbReference>
<evidence type="ECO:0000313" key="3">
    <source>
        <dbReference type="Proteomes" id="UP001597342"/>
    </source>
</evidence>
<evidence type="ECO:0000313" key="2">
    <source>
        <dbReference type="EMBL" id="MFD2098832.1"/>
    </source>
</evidence>
<feature type="domain" description="BioF2-like acetyltransferase" evidence="1">
    <location>
        <begin position="98"/>
        <end position="242"/>
    </location>
</feature>
<dbReference type="Proteomes" id="UP001597342">
    <property type="component" value="Unassembled WGS sequence"/>
</dbReference>
<accession>A0ABW4XTX7</accession>
<evidence type="ECO:0000259" key="1">
    <source>
        <dbReference type="Pfam" id="PF13480"/>
    </source>
</evidence>
<dbReference type="InterPro" id="IPR038740">
    <property type="entry name" value="BioF2-like_GNAT_dom"/>
</dbReference>
<organism evidence="2 3">
    <name type="scientific">Flagellimonas iocasae</name>
    <dbReference type="NCBI Taxonomy" id="2055905"/>
    <lineage>
        <taxon>Bacteria</taxon>
        <taxon>Pseudomonadati</taxon>
        <taxon>Bacteroidota</taxon>
        <taxon>Flavobacteriia</taxon>
        <taxon>Flavobacteriales</taxon>
        <taxon>Flavobacteriaceae</taxon>
        <taxon>Flagellimonas</taxon>
    </lineage>
</organism>
<keyword evidence="3" id="KW-1185">Reference proteome</keyword>
<dbReference type="EMBL" id="JBHUHU010000001">
    <property type="protein sequence ID" value="MFD2098832.1"/>
    <property type="molecule type" value="Genomic_DNA"/>
</dbReference>
<dbReference type="Pfam" id="PF13480">
    <property type="entry name" value="Acetyltransf_6"/>
    <property type="match status" value="1"/>
</dbReference>
<gene>
    <name evidence="2" type="ORF">ACFSJE_03540</name>
</gene>
<comment type="caution">
    <text evidence="2">The sequence shown here is derived from an EMBL/GenBank/DDBJ whole genome shotgun (WGS) entry which is preliminary data.</text>
</comment>